<sequence length="51" mass="6078">MIKMIGKRVRRQTLVFNLLYWMALAMVEQVKDKEIRVNLINALDKMEGEIK</sequence>
<reference evidence="1" key="1">
    <citation type="journal article" date="2015" name="Nature">
        <title>Complex archaea that bridge the gap between prokaryotes and eukaryotes.</title>
        <authorList>
            <person name="Spang A."/>
            <person name="Saw J.H."/>
            <person name="Jorgensen S.L."/>
            <person name="Zaremba-Niedzwiedzka K."/>
            <person name="Martijn J."/>
            <person name="Lind A.E."/>
            <person name="van Eijk R."/>
            <person name="Schleper C."/>
            <person name="Guy L."/>
            <person name="Ettema T.J."/>
        </authorList>
    </citation>
    <scope>NUCLEOTIDE SEQUENCE</scope>
</reference>
<evidence type="ECO:0000313" key="1">
    <source>
        <dbReference type="EMBL" id="KKN44376.1"/>
    </source>
</evidence>
<gene>
    <name evidence="1" type="ORF">LCGC14_0693720</name>
</gene>
<proteinExistence type="predicted"/>
<accession>A0A0F9T608</accession>
<name>A0A0F9T608_9ZZZZ</name>
<comment type="caution">
    <text evidence="1">The sequence shown here is derived from an EMBL/GenBank/DDBJ whole genome shotgun (WGS) entry which is preliminary data.</text>
</comment>
<dbReference type="AlphaFoldDB" id="A0A0F9T608"/>
<organism evidence="1">
    <name type="scientific">marine sediment metagenome</name>
    <dbReference type="NCBI Taxonomy" id="412755"/>
    <lineage>
        <taxon>unclassified sequences</taxon>
        <taxon>metagenomes</taxon>
        <taxon>ecological metagenomes</taxon>
    </lineage>
</organism>
<dbReference type="EMBL" id="LAZR01001455">
    <property type="protein sequence ID" value="KKN44376.1"/>
    <property type="molecule type" value="Genomic_DNA"/>
</dbReference>
<protein>
    <submittedName>
        <fullName evidence="1">Uncharacterized protein</fullName>
    </submittedName>
</protein>